<name>M1LSR9_9CLOT</name>
<dbReference type="Pfam" id="PF00583">
    <property type="entry name" value="Acetyltransf_1"/>
    <property type="match status" value="1"/>
</dbReference>
<dbReference type="InterPro" id="IPR016181">
    <property type="entry name" value="Acyl_CoA_acyltransferase"/>
</dbReference>
<dbReference type="GO" id="GO:0016747">
    <property type="term" value="F:acyltransferase activity, transferring groups other than amino-acyl groups"/>
    <property type="evidence" value="ECO:0007669"/>
    <property type="project" value="InterPro"/>
</dbReference>
<proteinExistence type="predicted"/>
<dbReference type="EMBL" id="CP004121">
    <property type="protein sequence ID" value="AGF56050.1"/>
    <property type="molecule type" value="Genomic_DNA"/>
</dbReference>
<accession>M1LSR9</accession>
<organism evidence="2 3">
    <name type="scientific">Clostridium saccharoperbutylacetonicum N1-4(HMT)</name>
    <dbReference type="NCBI Taxonomy" id="931276"/>
    <lineage>
        <taxon>Bacteria</taxon>
        <taxon>Bacillati</taxon>
        <taxon>Bacillota</taxon>
        <taxon>Clostridia</taxon>
        <taxon>Eubacteriales</taxon>
        <taxon>Clostridiaceae</taxon>
        <taxon>Clostridium</taxon>
    </lineage>
</organism>
<feature type="domain" description="N-acetyltransferase" evidence="1">
    <location>
        <begin position="1"/>
        <end position="112"/>
    </location>
</feature>
<dbReference type="CDD" id="cd04301">
    <property type="entry name" value="NAT_SF"/>
    <property type="match status" value="1"/>
</dbReference>
<dbReference type="PROSITE" id="PS51186">
    <property type="entry name" value="GNAT"/>
    <property type="match status" value="1"/>
</dbReference>
<sequence length="112" mass="13250">MIIRKMQFEDIPRLAILYKQFWNENSNIKKMQKQFEKFQHYDTHILLCATEESKLIGSVMGIVCEELYGDCRPFLVIENMIIDKNYRKKGVGKALFLDLESIAKERNCTQII</sequence>
<dbReference type="RefSeq" id="WP_015392369.1">
    <property type="nucleotide sequence ID" value="NC_020291.1"/>
</dbReference>
<dbReference type="eggNOG" id="COG0456">
    <property type="taxonomic scope" value="Bacteria"/>
</dbReference>
<dbReference type="SUPFAM" id="SSF55729">
    <property type="entry name" value="Acyl-CoA N-acyltransferases (Nat)"/>
    <property type="match status" value="1"/>
</dbReference>
<evidence type="ECO:0000313" key="2">
    <source>
        <dbReference type="EMBL" id="AGF56050.1"/>
    </source>
</evidence>
<dbReference type="OrthoDB" id="9789603at2"/>
<dbReference type="PATRIC" id="fig|931276.5.peg.2287"/>
<dbReference type="HOGENOM" id="CLU_013985_34_5_9"/>
<dbReference type="Gene3D" id="3.40.630.30">
    <property type="match status" value="1"/>
</dbReference>
<protein>
    <submittedName>
        <fullName evidence="2">Acetyltransferase</fullName>
    </submittedName>
</protein>
<dbReference type="AlphaFoldDB" id="M1LSR9"/>
<evidence type="ECO:0000313" key="3">
    <source>
        <dbReference type="Proteomes" id="UP000011728"/>
    </source>
</evidence>
<reference evidence="2 3" key="1">
    <citation type="submission" date="2013-02" db="EMBL/GenBank/DDBJ databases">
        <title>Genome sequence of Clostridium saccharoperbutylacetonicum N1-4(HMT).</title>
        <authorList>
            <person name="Poehlein A."/>
            <person name="Daniel R."/>
        </authorList>
    </citation>
    <scope>NUCLEOTIDE SEQUENCE [LARGE SCALE GENOMIC DNA]</scope>
    <source>
        <strain evidence="3">N1-4(HMT)</strain>
    </source>
</reference>
<dbReference type="InterPro" id="IPR000182">
    <property type="entry name" value="GNAT_dom"/>
</dbReference>
<dbReference type="KEGG" id="csr:Cspa_c22850"/>
<dbReference type="Proteomes" id="UP000011728">
    <property type="component" value="Chromosome"/>
</dbReference>
<keyword evidence="2" id="KW-0808">Transferase</keyword>
<evidence type="ECO:0000259" key="1">
    <source>
        <dbReference type="PROSITE" id="PS51186"/>
    </source>
</evidence>
<gene>
    <name evidence="2" type="ORF">Cspa_c22850</name>
</gene>
<keyword evidence="3" id="KW-1185">Reference proteome</keyword>